<proteinExistence type="predicted"/>
<accession>A0A644YH18</accession>
<sequence length="151" mass="17146">MSDYYIHNTDEETYHVLDSRFSIRIYADQPWQKTNYMIVSKEKELVLVQASGTWYVNPYWGAYRWINGNGNDKYKASGTYPMPGVNEGSLIGRVGRKIFFIGNEGYVPKGLEGELELVCNDELNGPGAGIHDNKGFLQIKISKVLIEKNTT</sequence>
<dbReference type="EMBL" id="VSSQ01005040">
    <property type="protein sequence ID" value="MPM27619.1"/>
    <property type="molecule type" value="Genomic_DNA"/>
</dbReference>
<dbReference type="Gene3D" id="2.60.120.430">
    <property type="entry name" value="Galactose-binding lectin"/>
    <property type="match status" value="1"/>
</dbReference>
<reference evidence="1" key="1">
    <citation type="submission" date="2019-08" db="EMBL/GenBank/DDBJ databases">
        <authorList>
            <person name="Kucharzyk K."/>
            <person name="Murdoch R.W."/>
            <person name="Higgins S."/>
            <person name="Loffler F."/>
        </authorList>
    </citation>
    <scope>NUCLEOTIDE SEQUENCE</scope>
</reference>
<gene>
    <name evidence="1" type="ORF">SDC9_74132</name>
</gene>
<comment type="caution">
    <text evidence="1">The sequence shown here is derived from an EMBL/GenBank/DDBJ whole genome shotgun (WGS) entry which is preliminary data.</text>
</comment>
<dbReference type="AlphaFoldDB" id="A0A644YH18"/>
<name>A0A644YH18_9ZZZZ</name>
<protein>
    <submittedName>
        <fullName evidence="1">Uncharacterized protein</fullName>
    </submittedName>
</protein>
<organism evidence="1">
    <name type="scientific">bioreactor metagenome</name>
    <dbReference type="NCBI Taxonomy" id="1076179"/>
    <lineage>
        <taxon>unclassified sequences</taxon>
        <taxon>metagenomes</taxon>
        <taxon>ecological metagenomes</taxon>
    </lineage>
</organism>
<evidence type="ECO:0000313" key="1">
    <source>
        <dbReference type="EMBL" id="MPM27619.1"/>
    </source>
</evidence>